<evidence type="ECO:0000313" key="2">
    <source>
        <dbReference type="Proteomes" id="UP000256964"/>
    </source>
</evidence>
<protein>
    <submittedName>
        <fullName evidence="1">Uncharacterized protein</fullName>
    </submittedName>
</protein>
<accession>A0A371CXN6</accession>
<keyword evidence="2" id="KW-1185">Reference proteome</keyword>
<reference evidence="1 2" key="1">
    <citation type="journal article" date="2018" name="Biotechnol. Biofuels">
        <title>Integrative visual omics of the white-rot fungus Polyporus brumalis exposes the biotechnological potential of its oxidative enzymes for delignifying raw plant biomass.</title>
        <authorList>
            <person name="Miyauchi S."/>
            <person name="Rancon A."/>
            <person name="Drula E."/>
            <person name="Hage H."/>
            <person name="Chaduli D."/>
            <person name="Favel A."/>
            <person name="Grisel S."/>
            <person name="Henrissat B."/>
            <person name="Herpoel-Gimbert I."/>
            <person name="Ruiz-Duenas F.J."/>
            <person name="Chevret D."/>
            <person name="Hainaut M."/>
            <person name="Lin J."/>
            <person name="Wang M."/>
            <person name="Pangilinan J."/>
            <person name="Lipzen A."/>
            <person name="Lesage-Meessen L."/>
            <person name="Navarro D."/>
            <person name="Riley R."/>
            <person name="Grigoriev I.V."/>
            <person name="Zhou S."/>
            <person name="Raouche S."/>
            <person name="Rosso M.N."/>
        </authorList>
    </citation>
    <scope>NUCLEOTIDE SEQUENCE [LARGE SCALE GENOMIC DNA]</scope>
    <source>
        <strain evidence="1 2">BRFM 1820</strain>
    </source>
</reference>
<name>A0A371CXN6_9APHY</name>
<proteinExistence type="predicted"/>
<organism evidence="1 2">
    <name type="scientific">Lentinus brumalis</name>
    <dbReference type="NCBI Taxonomy" id="2498619"/>
    <lineage>
        <taxon>Eukaryota</taxon>
        <taxon>Fungi</taxon>
        <taxon>Dikarya</taxon>
        <taxon>Basidiomycota</taxon>
        <taxon>Agaricomycotina</taxon>
        <taxon>Agaricomycetes</taxon>
        <taxon>Polyporales</taxon>
        <taxon>Polyporaceae</taxon>
        <taxon>Lentinus</taxon>
    </lineage>
</organism>
<gene>
    <name evidence="1" type="ORF">OH76DRAFT_1408496</name>
</gene>
<evidence type="ECO:0000313" key="1">
    <source>
        <dbReference type="EMBL" id="RDX45054.1"/>
    </source>
</evidence>
<dbReference type="Proteomes" id="UP000256964">
    <property type="component" value="Unassembled WGS sequence"/>
</dbReference>
<dbReference type="EMBL" id="KZ857442">
    <property type="protein sequence ID" value="RDX45054.1"/>
    <property type="molecule type" value="Genomic_DNA"/>
</dbReference>
<sequence length="110" mass="11838">MQSTFTLGVLPHDNVRLVTDLLSLAICATCTDRLRRTLLPSKVPLDCSGRKSRLVAVVLDTQAEVTDILSLSISATATTVVPRPSTLVSCPTTRSGSSMVRARFHVSVEK</sequence>
<dbReference type="AlphaFoldDB" id="A0A371CXN6"/>